<dbReference type="Gene3D" id="2.60.40.10">
    <property type="entry name" value="Immunoglobulins"/>
    <property type="match status" value="1"/>
</dbReference>
<dbReference type="EMBL" id="CP042997">
    <property type="protein sequence ID" value="QEH31672.1"/>
    <property type="molecule type" value="Genomic_DNA"/>
</dbReference>
<dbReference type="InterPro" id="IPR013783">
    <property type="entry name" value="Ig-like_fold"/>
</dbReference>
<dbReference type="RefSeq" id="WP_148590316.1">
    <property type="nucleotide sequence ID" value="NZ_CP042997.1"/>
</dbReference>
<dbReference type="Pfam" id="PF05345">
    <property type="entry name" value="He_PIG"/>
    <property type="match status" value="1"/>
</dbReference>
<gene>
    <name evidence="2" type="ORF">OJF2_01370</name>
</gene>
<dbReference type="Proteomes" id="UP000324233">
    <property type="component" value="Chromosome"/>
</dbReference>
<sequence length="528" mass="57774">MATRRRDEILRKVLFTARPVLSNPQRRPVATCLLVAAACLVGCAASPSPALRVEDRFGRPVGDRGLTLVDWEGYLANPAIRLDVVAPEGLPYPATLTLRGDHPRLAFDLPSTAGADGPRKEVRLERAGRASIRVGIFPDRDGRDEDHSLRVELADARGTRSSRTIPLHVIDQDPEGDENGDDARPPRLSIVVDFTQDRTGFFDDEAHRDVARRAAADWSYFLDGEGQAAVAPGEESTLIWNPDGFRSVRTVTNAKMFAGYLLYAYGIDGPDLRSGGEPSPTSGFQSRGGQALPLRRSGGYEVEVKGNYNREGWRTDLADDDWWRATNLRRDRADLYSIAHHEIGHALIFNGHNPRFGDGKRAGTLREDRLRAYLGKDPAVDRTDHLPGTIDPASLRGAFGNEYHGAMPRGRWLITRADLIAARSVGYRLRLTSAFAPLAIETATLPAGRSGEPYAASLRATGGVPAYDWRVVAGTLPPGLSLDTFTGELRGTPEKPRLFELTVRVRDSDESAGEAGLSRAFRLEITGP</sequence>
<accession>A0A5B9VTQ3</accession>
<evidence type="ECO:0000256" key="1">
    <source>
        <dbReference type="SAM" id="MobiDB-lite"/>
    </source>
</evidence>
<keyword evidence="3" id="KW-1185">Reference proteome</keyword>
<organism evidence="2 3">
    <name type="scientific">Aquisphaera giovannonii</name>
    <dbReference type="NCBI Taxonomy" id="406548"/>
    <lineage>
        <taxon>Bacteria</taxon>
        <taxon>Pseudomonadati</taxon>
        <taxon>Planctomycetota</taxon>
        <taxon>Planctomycetia</taxon>
        <taxon>Isosphaerales</taxon>
        <taxon>Isosphaeraceae</taxon>
        <taxon>Aquisphaera</taxon>
    </lineage>
</organism>
<evidence type="ECO:0000313" key="2">
    <source>
        <dbReference type="EMBL" id="QEH31672.1"/>
    </source>
</evidence>
<evidence type="ECO:0000313" key="3">
    <source>
        <dbReference type="Proteomes" id="UP000324233"/>
    </source>
</evidence>
<dbReference type="AlphaFoldDB" id="A0A5B9VTQ3"/>
<dbReference type="KEGG" id="agv:OJF2_01370"/>
<proteinExistence type="predicted"/>
<name>A0A5B9VTQ3_9BACT</name>
<reference evidence="2 3" key="1">
    <citation type="submission" date="2019-08" db="EMBL/GenBank/DDBJ databases">
        <title>Deep-cultivation of Planctomycetes and their phenomic and genomic characterization uncovers novel biology.</title>
        <authorList>
            <person name="Wiegand S."/>
            <person name="Jogler M."/>
            <person name="Boedeker C."/>
            <person name="Pinto D."/>
            <person name="Vollmers J."/>
            <person name="Rivas-Marin E."/>
            <person name="Kohn T."/>
            <person name="Peeters S.H."/>
            <person name="Heuer A."/>
            <person name="Rast P."/>
            <person name="Oberbeckmann S."/>
            <person name="Bunk B."/>
            <person name="Jeske O."/>
            <person name="Meyerdierks A."/>
            <person name="Storesund J.E."/>
            <person name="Kallscheuer N."/>
            <person name="Luecker S."/>
            <person name="Lage O.M."/>
            <person name="Pohl T."/>
            <person name="Merkel B.J."/>
            <person name="Hornburger P."/>
            <person name="Mueller R.-W."/>
            <person name="Bruemmer F."/>
            <person name="Labrenz M."/>
            <person name="Spormann A.M."/>
            <person name="Op den Camp H."/>
            <person name="Overmann J."/>
            <person name="Amann R."/>
            <person name="Jetten M.S.M."/>
            <person name="Mascher T."/>
            <person name="Medema M.H."/>
            <person name="Devos D.P."/>
            <person name="Kaster A.-K."/>
            <person name="Ovreas L."/>
            <person name="Rohde M."/>
            <person name="Galperin M.Y."/>
            <person name="Jogler C."/>
        </authorList>
    </citation>
    <scope>NUCLEOTIDE SEQUENCE [LARGE SCALE GENOMIC DNA]</scope>
    <source>
        <strain evidence="2 3">OJF2</strain>
    </source>
</reference>
<protein>
    <submittedName>
        <fullName evidence="2">Uncharacterized protein</fullName>
    </submittedName>
</protein>
<feature type="region of interest" description="Disordered" evidence="1">
    <location>
        <begin position="164"/>
        <end position="186"/>
    </location>
</feature>
<dbReference type="OrthoDB" id="291501at2"/>